<dbReference type="Proteomes" id="UP000095283">
    <property type="component" value="Unplaced"/>
</dbReference>
<organism evidence="2 3">
    <name type="scientific">Heterorhabditis bacteriophora</name>
    <name type="common">Entomopathogenic nematode worm</name>
    <dbReference type="NCBI Taxonomy" id="37862"/>
    <lineage>
        <taxon>Eukaryota</taxon>
        <taxon>Metazoa</taxon>
        <taxon>Ecdysozoa</taxon>
        <taxon>Nematoda</taxon>
        <taxon>Chromadorea</taxon>
        <taxon>Rhabditida</taxon>
        <taxon>Rhabditina</taxon>
        <taxon>Rhabditomorpha</taxon>
        <taxon>Strongyloidea</taxon>
        <taxon>Heterorhabditidae</taxon>
        <taxon>Heterorhabditis</taxon>
    </lineage>
</organism>
<proteinExistence type="predicted"/>
<name>A0A1I7X9H9_HETBA</name>
<keyword evidence="1" id="KW-0812">Transmembrane</keyword>
<evidence type="ECO:0000256" key="1">
    <source>
        <dbReference type="SAM" id="Phobius"/>
    </source>
</evidence>
<accession>A0A1I7X9H9</accession>
<protein>
    <submittedName>
        <fullName evidence="3">G_PROTEIN_RECEP_F1_2 domain-containing protein</fullName>
    </submittedName>
</protein>
<keyword evidence="1" id="KW-1133">Transmembrane helix</keyword>
<feature type="transmembrane region" description="Helical" evidence="1">
    <location>
        <begin position="103"/>
        <end position="123"/>
    </location>
</feature>
<dbReference type="WBParaSite" id="Hba_14161">
    <property type="protein sequence ID" value="Hba_14161"/>
    <property type="gene ID" value="Hba_14161"/>
</dbReference>
<feature type="transmembrane region" description="Helical" evidence="1">
    <location>
        <begin position="42"/>
        <end position="60"/>
    </location>
</feature>
<dbReference type="PANTHER" id="PTHR38553:SF1">
    <property type="entry name" value="G PROTEIN-COUPLED RECEPTOR"/>
    <property type="match status" value="1"/>
</dbReference>
<evidence type="ECO:0000313" key="2">
    <source>
        <dbReference type="Proteomes" id="UP000095283"/>
    </source>
</evidence>
<dbReference type="AlphaFoldDB" id="A0A1I7X9H9"/>
<keyword evidence="2" id="KW-1185">Reference proteome</keyword>
<dbReference type="PANTHER" id="PTHR38553">
    <property type="entry name" value="PROTEIN CBG19621"/>
    <property type="match status" value="1"/>
</dbReference>
<keyword evidence="1" id="KW-0472">Membrane</keyword>
<sequence>MEVQGYQELLSKMGCGRINEKPLPSTGYNMDHDQLRYSLLKGPYDIISFLLPVWAILYVFHTPNKFSSCYDRSTESIHSSHASTTAIADVVVVRNWRRRYRPLTQVLLFLLPCSYLHFLSIYLSKLTLLYKIVAIQSSLNDRPILSGHRSRQPGRLRAVSSAPLITSVRRMSVSRSLVSSPLYSIPEEMHQYEYEGPLTSIDVLSTDSLIGE</sequence>
<reference evidence="3" key="1">
    <citation type="submission" date="2016-11" db="UniProtKB">
        <authorList>
            <consortium name="WormBaseParasite"/>
        </authorList>
    </citation>
    <scope>IDENTIFICATION</scope>
</reference>
<evidence type="ECO:0000313" key="3">
    <source>
        <dbReference type="WBParaSite" id="Hba_14161"/>
    </source>
</evidence>